<dbReference type="AlphaFoldDB" id="A0AAN5D0G9"/>
<feature type="signal peptide" evidence="2">
    <location>
        <begin position="1"/>
        <end position="18"/>
    </location>
</feature>
<sequence length="290" mass="31023">SAMGPLLFLLIAASSVLSTATSIDQWEGLIIRASSTDCSACQLAVAGFSQQIPDSVYSALSTKCSLLPSQLGSICHTSLTKIIEYVKEGLQSRIPDCAIPCSNPSLISSTHLCSLIEPAFSSLDTLFADLSSTLIPTICQSEGDQHDCTRKIGSLLAILKTPVTNVFKRIGHLLDCEQFKSLGDGGKLGADWTTHHILCTGCQATLKGIALIIGDGEETAHLVESLHKTLKSACESILEDEPTLMKEAPPCAEAASTIVRRLREDEAANDKLCQISYDCPPMRTKAKDEL</sequence>
<dbReference type="Proteomes" id="UP001328107">
    <property type="component" value="Unassembled WGS sequence"/>
</dbReference>
<name>A0AAN5D0G9_9BILA</name>
<reference evidence="5" key="1">
    <citation type="submission" date="2022-10" db="EMBL/GenBank/DDBJ databases">
        <title>Genome assembly of Pristionchus species.</title>
        <authorList>
            <person name="Yoshida K."/>
            <person name="Sommer R.J."/>
        </authorList>
    </citation>
    <scope>NUCLEOTIDE SEQUENCE [LARGE SCALE GENOMIC DNA]</scope>
    <source>
        <strain evidence="5">RS5460</strain>
    </source>
</reference>
<accession>A0AAN5D0G9</accession>
<dbReference type="InterPro" id="IPR008139">
    <property type="entry name" value="SaposinB_dom"/>
</dbReference>
<comment type="caution">
    <text evidence="4">The sequence shown here is derived from an EMBL/GenBank/DDBJ whole genome shotgun (WGS) entry which is preliminary data.</text>
</comment>
<gene>
    <name evidence="4" type="ORF">PMAYCL1PPCAC_24077</name>
</gene>
<evidence type="ECO:0000313" key="4">
    <source>
        <dbReference type="EMBL" id="GMR53882.1"/>
    </source>
</evidence>
<evidence type="ECO:0000259" key="3">
    <source>
        <dbReference type="PROSITE" id="PS50015"/>
    </source>
</evidence>
<evidence type="ECO:0000256" key="1">
    <source>
        <dbReference type="ARBA" id="ARBA00023157"/>
    </source>
</evidence>
<protein>
    <recommendedName>
        <fullName evidence="3">Saposin B-type domain-containing protein</fullName>
    </recommendedName>
</protein>
<evidence type="ECO:0000256" key="2">
    <source>
        <dbReference type="SAM" id="SignalP"/>
    </source>
</evidence>
<dbReference type="EMBL" id="BTRK01000005">
    <property type="protein sequence ID" value="GMR53882.1"/>
    <property type="molecule type" value="Genomic_DNA"/>
</dbReference>
<evidence type="ECO:0000313" key="5">
    <source>
        <dbReference type="Proteomes" id="UP001328107"/>
    </source>
</evidence>
<feature type="domain" description="Saposin B-type" evidence="3">
    <location>
        <begin position="34"/>
        <end position="117"/>
    </location>
</feature>
<organism evidence="4 5">
    <name type="scientific">Pristionchus mayeri</name>
    <dbReference type="NCBI Taxonomy" id="1317129"/>
    <lineage>
        <taxon>Eukaryota</taxon>
        <taxon>Metazoa</taxon>
        <taxon>Ecdysozoa</taxon>
        <taxon>Nematoda</taxon>
        <taxon>Chromadorea</taxon>
        <taxon>Rhabditida</taxon>
        <taxon>Rhabditina</taxon>
        <taxon>Diplogasteromorpha</taxon>
        <taxon>Diplogasteroidea</taxon>
        <taxon>Neodiplogasteridae</taxon>
        <taxon>Pristionchus</taxon>
    </lineage>
</organism>
<keyword evidence="5" id="KW-1185">Reference proteome</keyword>
<dbReference type="PROSITE" id="PS50015">
    <property type="entry name" value="SAP_B"/>
    <property type="match status" value="1"/>
</dbReference>
<keyword evidence="1" id="KW-1015">Disulfide bond</keyword>
<keyword evidence="2" id="KW-0732">Signal</keyword>
<feature type="non-terminal residue" evidence="4">
    <location>
        <position position="1"/>
    </location>
</feature>
<proteinExistence type="predicted"/>
<feature type="chain" id="PRO_5042960475" description="Saposin B-type domain-containing protein" evidence="2">
    <location>
        <begin position="19"/>
        <end position="290"/>
    </location>
</feature>